<dbReference type="EMBL" id="HBUF01069528">
    <property type="protein sequence ID" value="CAG6629026.1"/>
    <property type="molecule type" value="Transcribed_RNA"/>
</dbReference>
<dbReference type="PANTHER" id="PTHR16043:SF1">
    <property type="entry name" value="DALR ANTICODON-BINDING DOMAIN-CONTAINING PROTEIN 3"/>
    <property type="match status" value="1"/>
</dbReference>
<dbReference type="GO" id="GO:0000049">
    <property type="term" value="F:tRNA binding"/>
    <property type="evidence" value="ECO:0007669"/>
    <property type="project" value="TreeGrafter"/>
</dbReference>
<protein>
    <submittedName>
        <fullName evidence="2">DALR anticodon-binding domain-containing protein 3</fullName>
    </submittedName>
</protein>
<dbReference type="InterPro" id="IPR009080">
    <property type="entry name" value="tRNAsynth_Ia_anticodon-bd"/>
</dbReference>
<dbReference type="AlphaFoldDB" id="A0A8D8QC35"/>
<proteinExistence type="predicted"/>
<dbReference type="GO" id="GO:0005524">
    <property type="term" value="F:ATP binding"/>
    <property type="evidence" value="ECO:0007669"/>
    <property type="project" value="InterPro"/>
</dbReference>
<organism evidence="2">
    <name type="scientific">Cacopsylla melanoneura</name>
    <dbReference type="NCBI Taxonomy" id="428564"/>
    <lineage>
        <taxon>Eukaryota</taxon>
        <taxon>Metazoa</taxon>
        <taxon>Ecdysozoa</taxon>
        <taxon>Arthropoda</taxon>
        <taxon>Hexapoda</taxon>
        <taxon>Insecta</taxon>
        <taxon>Pterygota</taxon>
        <taxon>Neoptera</taxon>
        <taxon>Paraneoptera</taxon>
        <taxon>Hemiptera</taxon>
        <taxon>Sternorrhyncha</taxon>
        <taxon>Psylloidea</taxon>
        <taxon>Psyllidae</taxon>
        <taxon>Psyllinae</taxon>
        <taxon>Cacopsylla</taxon>
    </lineage>
</organism>
<reference evidence="2" key="1">
    <citation type="submission" date="2021-05" db="EMBL/GenBank/DDBJ databases">
        <authorList>
            <person name="Alioto T."/>
            <person name="Alioto T."/>
            <person name="Gomez Garrido J."/>
        </authorList>
    </citation>
    <scope>NUCLEOTIDE SEQUENCE</scope>
</reference>
<dbReference type="EMBL" id="HBUF01403259">
    <property type="protein sequence ID" value="CAG6737441.1"/>
    <property type="molecule type" value="Transcribed_RNA"/>
</dbReference>
<name>A0A8D8QC35_9HEMI</name>
<accession>A0A8D8QC35</accession>
<dbReference type="Pfam" id="PF05746">
    <property type="entry name" value="DALR_1"/>
    <property type="match status" value="1"/>
</dbReference>
<sequence length="389" mass="45423">MEDHLIFQFIGCLYDYFGIPKESLLDHKYIYFEKEKFRQKGDISILKRPLSIKTEISDLVIKDSQEKWCFPLKSINISADYVHLFLNKSIVFKQTIWQVHQKGKMYGFHKTNKKISLQKDPNVKNSLTQLRIDLAINLTERLLQKLDYKVTTDDNEMKFYFTNRSEIPTGFQKIFIMGVEDGKKKCDLSSEDYFSLISSEVSTMSNRMDTPTSTKNLIDTCVMFNLFHANVSSPARLSGRGEVSHNTKDAIFVVYNYVRLKTIVNTYQSKVEQNVYPPLPSIELTDYSLLSKDEEWGILLDHIVRFPQLVAEFSSKLETESKLHLHTLFTMLVVFSNQVSRYYRRVRILTEPKPHLIQIMFARLHLISACLTIYEILFECLNIIPPDSM</sequence>
<dbReference type="SUPFAM" id="SSF47323">
    <property type="entry name" value="Anticodon-binding domain of a subclass of class I aminoacyl-tRNA synthetases"/>
    <property type="match status" value="1"/>
</dbReference>
<dbReference type="PANTHER" id="PTHR16043">
    <property type="entry name" value="DALRD3 PROTEIN"/>
    <property type="match status" value="1"/>
</dbReference>
<evidence type="ECO:0000313" key="2">
    <source>
        <dbReference type="EMBL" id="CAG6629026.1"/>
    </source>
</evidence>
<dbReference type="GO" id="GO:0006420">
    <property type="term" value="P:arginyl-tRNA aminoacylation"/>
    <property type="evidence" value="ECO:0007669"/>
    <property type="project" value="InterPro"/>
</dbReference>
<dbReference type="GO" id="GO:0106217">
    <property type="term" value="P:tRNA C3-cytosine methylation"/>
    <property type="evidence" value="ECO:0007669"/>
    <property type="project" value="TreeGrafter"/>
</dbReference>
<dbReference type="Gene3D" id="1.10.730.10">
    <property type="entry name" value="Isoleucyl-tRNA Synthetase, Domain 1"/>
    <property type="match status" value="1"/>
</dbReference>
<dbReference type="InterPro" id="IPR037380">
    <property type="entry name" value="DALRD3"/>
</dbReference>
<dbReference type="SMART" id="SM00836">
    <property type="entry name" value="DALR_1"/>
    <property type="match status" value="1"/>
</dbReference>
<evidence type="ECO:0000259" key="1">
    <source>
        <dbReference type="SMART" id="SM00836"/>
    </source>
</evidence>
<dbReference type="GO" id="GO:0004814">
    <property type="term" value="F:arginine-tRNA ligase activity"/>
    <property type="evidence" value="ECO:0007669"/>
    <property type="project" value="InterPro"/>
</dbReference>
<feature type="domain" description="DALR anticodon binding" evidence="1">
    <location>
        <begin position="253"/>
        <end position="389"/>
    </location>
</feature>
<dbReference type="InterPro" id="IPR008909">
    <property type="entry name" value="DALR_anticod-bd"/>
</dbReference>